<dbReference type="InterPro" id="IPR029066">
    <property type="entry name" value="PLP-binding_barrel"/>
</dbReference>
<evidence type="ECO:0000259" key="5">
    <source>
        <dbReference type="Pfam" id="PF01168"/>
    </source>
</evidence>
<feature type="modified residue" description="N6-(pyridoxal phosphate)lysine" evidence="2 3">
    <location>
        <position position="34"/>
    </location>
</feature>
<dbReference type="AlphaFoldDB" id="A0A1W1VME8"/>
<comment type="similarity">
    <text evidence="2 4">Belongs to the pyridoxal phosphate-binding protein YggS/PROSC family.</text>
</comment>
<dbReference type="PIRSF" id="PIRSF004848">
    <property type="entry name" value="YBL036c_PLPDEIII"/>
    <property type="match status" value="1"/>
</dbReference>
<dbReference type="PANTHER" id="PTHR10146">
    <property type="entry name" value="PROLINE SYNTHETASE CO-TRANSCRIBED BACTERIAL HOMOLOG PROTEIN"/>
    <property type="match status" value="1"/>
</dbReference>
<name>A0A1W1VME8_DESTI</name>
<dbReference type="InterPro" id="IPR011078">
    <property type="entry name" value="PyrdxlP_homeostasis"/>
</dbReference>
<dbReference type="EMBL" id="FWWT01000022">
    <property type="protein sequence ID" value="SMB94221.1"/>
    <property type="molecule type" value="Genomic_DNA"/>
</dbReference>
<dbReference type="CDD" id="cd00635">
    <property type="entry name" value="PLPDE_III_YBL036c_like"/>
    <property type="match status" value="1"/>
</dbReference>
<dbReference type="Proteomes" id="UP000192731">
    <property type="component" value="Unassembled WGS sequence"/>
</dbReference>
<dbReference type="InterPro" id="IPR001608">
    <property type="entry name" value="Ala_racemase_N"/>
</dbReference>
<dbReference type="SUPFAM" id="SSF51419">
    <property type="entry name" value="PLP-binding barrel"/>
    <property type="match status" value="1"/>
</dbReference>
<evidence type="ECO:0000256" key="1">
    <source>
        <dbReference type="ARBA" id="ARBA00022898"/>
    </source>
</evidence>
<keyword evidence="7" id="KW-1185">Reference proteome</keyword>
<dbReference type="STRING" id="656914.SAMN00017405_0169"/>
<dbReference type="GO" id="GO:0030170">
    <property type="term" value="F:pyridoxal phosphate binding"/>
    <property type="evidence" value="ECO:0007669"/>
    <property type="project" value="UniProtKB-UniRule"/>
</dbReference>
<comment type="cofactor">
    <cofactor evidence="3">
        <name>pyridoxal 5'-phosphate</name>
        <dbReference type="ChEBI" id="CHEBI:597326"/>
    </cofactor>
</comment>
<evidence type="ECO:0000313" key="6">
    <source>
        <dbReference type="EMBL" id="SMB94221.1"/>
    </source>
</evidence>
<comment type="function">
    <text evidence="2">Pyridoxal 5'-phosphate (PLP)-binding protein, which is involved in PLP homeostasis.</text>
</comment>
<protein>
    <recommendedName>
        <fullName evidence="2">Pyridoxal phosphate homeostasis protein</fullName>
        <shortName evidence="2">PLP homeostasis protein</shortName>
    </recommendedName>
</protein>
<dbReference type="FunFam" id="3.20.20.10:FF:000018">
    <property type="entry name" value="Pyridoxal phosphate homeostasis protein"/>
    <property type="match status" value="1"/>
</dbReference>
<evidence type="ECO:0000256" key="2">
    <source>
        <dbReference type="HAMAP-Rule" id="MF_02087"/>
    </source>
</evidence>
<sequence>MDIIENFKKVNNNIANAIEKGNKGNKVSLIAVTKNHTIEEISNIVNQNHFLLGENRVQELLEKYDSLPEEVQWHLIGHLQKNKVKYITDKVKLIHSLDSYGLAKEINKRMKPLEKPMDCLVQVNIAEEESKFGLKIAETIPFIEEVSHLPFVRIKGLMTMAPYVENPEEVRPVFKEAYNIFQQVKEKNIPNVNMDTLSMGMTNDYQIAIEEGATIVRVGSAIFGPRSYN</sequence>
<gene>
    <name evidence="6" type="ORF">SAMN00017405_0169</name>
</gene>
<evidence type="ECO:0000313" key="7">
    <source>
        <dbReference type="Proteomes" id="UP000192731"/>
    </source>
</evidence>
<dbReference type="NCBIfam" id="TIGR00044">
    <property type="entry name" value="YggS family pyridoxal phosphate-dependent enzyme"/>
    <property type="match status" value="1"/>
</dbReference>
<reference evidence="6 7" key="1">
    <citation type="submission" date="2017-04" db="EMBL/GenBank/DDBJ databases">
        <authorList>
            <person name="Afonso C.L."/>
            <person name="Miller P.J."/>
            <person name="Scott M.A."/>
            <person name="Spackman E."/>
            <person name="Goraichik I."/>
            <person name="Dimitrov K.M."/>
            <person name="Suarez D.L."/>
            <person name="Swayne D.E."/>
        </authorList>
    </citation>
    <scope>NUCLEOTIDE SEQUENCE [LARGE SCALE GENOMIC DNA]</scope>
    <source>
        <strain evidence="6 7">DSM 11270</strain>
    </source>
</reference>
<dbReference type="HAMAP" id="MF_02087">
    <property type="entry name" value="PLP_homeostasis"/>
    <property type="match status" value="1"/>
</dbReference>
<dbReference type="Pfam" id="PF01168">
    <property type="entry name" value="Ala_racemase_N"/>
    <property type="match status" value="1"/>
</dbReference>
<dbReference type="PANTHER" id="PTHR10146:SF14">
    <property type="entry name" value="PYRIDOXAL PHOSPHATE HOMEOSTASIS PROTEIN"/>
    <property type="match status" value="1"/>
</dbReference>
<dbReference type="Gene3D" id="3.20.20.10">
    <property type="entry name" value="Alanine racemase"/>
    <property type="match status" value="1"/>
</dbReference>
<evidence type="ECO:0000256" key="4">
    <source>
        <dbReference type="RuleBase" id="RU004514"/>
    </source>
</evidence>
<keyword evidence="1 2" id="KW-0663">Pyridoxal phosphate</keyword>
<feature type="domain" description="Alanine racemase N-terminal" evidence="5">
    <location>
        <begin position="9"/>
        <end position="225"/>
    </location>
</feature>
<organism evidence="6 7">
    <name type="scientific">Desulfonispora thiosulfatigenes DSM 11270</name>
    <dbReference type="NCBI Taxonomy" id="656914"/>
    <lineage>
        <taxon>Bacteria</taxon>
        <taxon>Bacillati</taxon>
        <taxon>Bacillota</taxon>
        <taxon>Clostridia</taxon>
        <taxon>Eubacteriales</taxon>
        <taxon>Peptococcaceae</taxon>
        <taxon>Desulfonispora</taxon>
    </lineage>
</organism>
<evidence type="ECO:0000256" key="3">
    <source>
        <dbReference type="PIRSR" id="PIRSR004848-1"/>
    </source>
</evidence>
<proteinExistence type="inferred from homology"/>
<accession>A0A1W1VME8</accession>